<evidence type="ECO:0000313" key="2">
    <source>
        <dbReference type="EMBL" id="PFX33845.1"/>
    </source>
</evidence>
<comment type="caution">
    <text evidence="2">The sequence shown here is derived from an EMBL/GenBank/DDBJ whole genome shotgun (WGS) entry which is preliminary data.</text>
</comment>
<accession>A0A2B4SZN6</accession>
<sequence length="186" mass="19416">MTKPFNSVVSPFIDSRALDSTFQHPVALKSRPTICGTPVARGPTRATPARILLKTSISMVCSETEVGKVGPMSVAGSSYSTSLHSICACPGRCLLDAKEDAGIRFDSSNVGGSGLSVGAIMGIAIAGVIFLIVLLFAIFICCLRRKLPSGIPKPSVCTTVKVGLGRNSVLVTHPTTPTPHPLNPEE</sequence>
<dbReference type="EMBL" id="LSMT01000008">
    <property type="protein sequence ID" value="PFX33845.1"/>
    <property type="molecule type" value="Genomic_DNA"/>
</dbReference>
<keyword evidence="1" id="KW-0472">Membrane</keyword>
<name>A0A2B4SZN6_STYPI</name>
<keyword evidence="1" id="KW-1133">Transmembrane helix</keyword>
<organism evidence="2 3">
    <name type="scientific">Stylophora pistillata</name>
    <name type="common">Smooth cauliflower coral</name>
    <dbReference type="NCBI Taxonomy" id="50429"/>
    <lineage>
        <taxon>Eukaryota</taxon>
        <taxon>Metazoa</taxon>
        <taxon>Cnidaria</taxon>
        <taxon>Anthozoa</taxon>
        <taxon>Hexacorallia</taxon>
        <taxon>Scleractinia</taxon>
        <taxon>Astrocoeniina</taxon>
        <taxon>Pocilloporidae</taxon>
        <taxon>Stylophora</taxon>
    </lineage>
</organism>
<evidence type="ECO:0000313" key="3">
    <source>
        <dbReference type="Proteomes" id="UP000225706"/>
    </source>
</evidence>
<dbReference type="AlphaFoldDB" id="A0A2B4SZN6"/>
<dbReference type="OrthoDB" id="5966681at2759"/>
<dbReference type="Proteomes" id="UP000225706">
    <property type="component" value="Unassembled WGS sequence"/>
</dbReference>
<protein>
    <submittedName>
        <fullName evidence="2">Uncharacterized protein</fullName>
    </submittedName>
</protein>
<keyword evidence="1" id="KW-0812">Transmembrane</keyword>
<gene>
    <name evidence="2" type="ORF">AWC38_SpisGene1282</name>
</gene>
<evidence type="ECO:0000256" key="1">
    <source>
        <dbReference type="SAM" id="Phobius"/>
    </source>
</evidence>
<feature type="transmembrane region" description="Helical" evidence="1">
    <location>
        <begin position="117"/>
        <end position="143"/>
    </location>
</feature>
<reference evidence="3" key="1">
    <citation type="journal article" date="2017" name="bioRxiv">
        <title>Comparative analysis of the genomes of Stylophora pistillata and Acropora digitifera provides evidence for extensive differences between species of corals.</title>
        <authorList>
            <person name="Voolstra C.R."/>
            <person name="Li Y."/>
            <person name="Liew Y.J."/>
            <person name="Baumgarten S."/>
            <person name="Zoccola D."/>
            <person name="Flot J.-F."/>
            <person name="Tambutte S."/>
            <person name="Allemand D."/>
            <person name="Aranda M."/>
        </authorList>
    </citation>
    <scope>NUCLEOTIDE SEQUENCE [LARGE SCALE GENOMIC DNA]</scope>
</reference>
<keyword evidence="3" id="KW-1185">Reference proteome</keyword>
<proteinExistence type="predicted"/>